<protein>
    <submittedName>
        <fullName evidence="4">Polyadenylate-binding protein 4-like</fullName>
    </submittedName>
</protein>
<gene>
    <name evidence="4" type="ORF">F8M41_015149</name>
</gene>
<evidence type="ECO:0000313" key="5">
    <source>
        <dbReference type="Proteomes" id="UP000439903"/>
    </source>
</evidence>
<dbReference type="PANTHER" id="PTHR23236:SF12">
    <property type="entry name" value="EUKARYOTIC INITIATION FACTOR 4B-RELATED"/>
    <property type="match status" value="1"/>
</dbReference>
<dbReference type="Gene3D" id="3.30.70.330">
    <property type="match status" value="3"/>
</dbReference>
<dbReference type="GO" id="GO:0008143">
    <property type="term" value="F:poly(A) binding"/>
    <property type="evidence" value="ECO:0007669"/>
    <property type="project" value="TreeGrafter"/>
</dbReference>
<dbReference type="SUPFAM" id="SSF54928">
    <property type="entry name" value="RNA-binding domain, RBD"/>
    <property type="match status" value="2"/>
</dbReference>
<dbReference type="SMART" id="SM00360">
    <property type="entry name" value="RRM"/>
    <property type="match status" value="3"/>
</dbReference>
<dbReference type="CDD" id="cd00590">
    <property type="entry name" value="RRM_SF"/>
    <property type="match status" value="2"/>
</dbReference>
<dbReference type="EMBL" id="WTPW01003130">
    <property type="protein sequence ID" value="KAF0353229.1"/>
    <property type="molecule type" value="Genomic_DNA"/>
</dbReference>
<keyword evidence="5" id="KW-1185">Reference proteome</keyword>
<organism evidence="4 5">
    <name type="scientific">Gigaspora margarita</name>
    <dbReference type="NCBI Taxonomy" id="4874"/>
    <lineage>
        <taxon>Eukaryota</taxon>
        <taxon>Fungi</taxon>
        <taxon>Fungi incertae sedis</taxon>
        <taxon>Mucoromycota</taxon>
        <taxon>Glomeromycotina</taxon>
        <taxon>Glomeromycetes</taxon>
        <taxon>Diversisporales</taxon>
        <taxon>Gigasporaceae</taxon>
        <taxon>Gigaspora</taxon>
    </lineage>
</organism>
<dbReference type="Proteomes" id="UP000439903">
    <property type="component" value="Unassembled WGS sequence"/>
</dbReference>
<keyword evidence="1 2" id="KW-0694">RNA-binding</keyword>
<dbReference type="Pfam" id="PF00076">
    <property type="entry name" value="RRM_1"/>
    <property type="match status" value="3"/>
</dbReference>
<dbReference type="AlphaFoldDB" id="A0A8H3ZWU5"/>
<dbReference type="InterPro" id="IPR035979">
    <property type="entry name" value="RBD_domain_sf"/>
</dbReference>
<accession>A0A8H3ZWU5</accession>
<proteinExistence type="predicted"/>
<dbReference type="OrthoDB" id="2432867at2759"/>
<dbReference type="PANTHER" id="PTHR23236">
    <property type="entry name" value="EUKARYOTIC TRANSLATION INITIATION FACTOR 4B/4H"/>
    <property type="match status" value="1"/>
</dbReference>
<name>A0A8H3ZWU5_GIGMA</name>
<evidence type="ECO:0000259" key="3">
    <source>
        <dbReference type="PROSITE" id="PS50102"/>
    </source>
</evidence>
<dbReference type="PROSITE" id="PS50102">
    <property type="entry name" value="RRM"/>
    <property type="match status" value="2"/>
</dbReference>
<feature type="domain" description="RRM" evidence="3">
    <location>
        <begin position="105"/>
        <end position="191"/>
    </location>
</feature>
<sequence>MAKFKRMNYDVQAGNVDARSIYVSKVNCDITIKDLSDHFQSCGDILKIRIICKIFDNKNFDNNVVGYAFVEFKEESDVERALALDGSILKDEYRIMVRRKFSNVRTIYVSNLHDDITKDELSDHFQSHGDINNITINDGKDGGKYAFICFATKAMAEDALKANKSCLGGRQIHVSRRFPSGNSIKILNISELTSPADLRRHFKKCGKTKQVSICDGRSSRYAIMDFIKPFSVQKALRKDNTILKKTRDLIQVLEFSSV</sequence>
<evidence type="ECO:0000313" key="4">
    <source>
        <dbReference type="EMBL" id="KAF0353229.1"/>
    </source>
</evidence>
<dbReference type="InterPro" id="IPR012677">
    <property type="entry name" value="Nucleotide-bd_a/b_plait_sf"/>
</dbReference>
<evidence type="ECO:0000256" key="1">
    <source>
        <dbReference type="ARBA" id="ARBA00022884"/>
    </source>
</evidence>
<feature type="domain" description="RRM" evidence="3">
    <location>
        <begin position="19"/>
        <end position="102"/>
    </location>
</feature>
<comment type="caution">
    <text evidence="4">The sequence shown here is derived from an EMBL/GenBank/DDBJ whole genome shotgun (WGS) entry which is preliminary data.</text>
</comment>
<evidence type="ECO:0000256" key="2">
    <source>
        <dbReference type="PROSITE-ProRule" id="PRU00176"/>
    </source>
</evidence>
<reference evidence="4 5" key="1">
    <citation type="journal article" date="2019" name="Environ. Microbiol.">
        <title>At the nexus of three kingdoms: the genome of the mycorrhizal fungus Gigaspora margarita provides insights into plant, endobacterial and fungal interactions.</title>
        <authorList>
            <person name="Venice F."/>
            <person name="Ghignone S."/>
            <person name="Salvioli di Fossalunga A."/>
            <person name="Amselem J."/>
            <person name="Novero M."/>
            <person name="Xianan X."/>
            <person name="Sedzielewska Toro K."/>
            <person name="Morin E."/>
            <person name="Lipzen A."/>
            <person name="Grigoriev I.V."/>
            <person name="Henrissat B."/>
            <person name="Martin F.M."/>
            <person name="Bonfante P."/>
        </authorList>
    </citation>
    <scope>NUCLEOTIDE SEQUENCE [LARGE SCALE GENOMIC DNA]</scope>
    <source>
        <strain evidence="4 5">BEG34</strain>
    </source>
</reference>
<dbReference type="InterPro" id="IPR000504">
    <property type="entry name" value="RRM_dom"/>
</dbReference>